<dbReference type="AlphaFoldDB" id="A0A937W149"/>
<dbReference type="SUPFAM" id="SSF54523">
    <property type="entry name" value="Pili subunits"/>
    <property type="match status" value="1"/>
</dbReference>
<dbReference type="InterPro" id="IPR045584">
    <property type="entry name" value="Pilin-like"/>
</dbReference>
<dbReference type="GO" id="GO:0009289">
    <property type="term" value="C:pilus"/>
    <property type="evidence" value="ECO:0007669"/>
    <property type="project" value="InterPro"/>
</dbReference>
<dbReference type="Gene3D" id="3.30.700.10">
    <property type="entry name" value="Glycoprotein, Type 4 Pilin"/>
    <property type="match status" value="1"/>
</dbReference>
<evidence type="ECO:0000313" key="2">
    <source>
        <dbReference type="EMBL" id="MBM3224901.1"/>
    </source>
</evidence>
<dbReference type="Pfam" id="PF00114">
    <property type="entry name" value="Pilin"/>
    <property type="match status" value="1"/>
</dbReference>
<comment type="caution">
    <text evidence="2">The sequence shown here is derived from an EMBL/GenBank/DDBJ whole genome shotgun (WGS) entry which is preliminary data.</text>
</comment>
<dbReference type="InterPro" id="IPR001082">
    <property type="entry name" value="Pilin"/>
</dbReference>
<comment type="similarity">
    <text evidence="1">Belongs to the N-Me-Phe pilin family.</text>
</comment>
<dbReference type="Proteomes" id="UP000712673">
    <property type="component" value="Unassembled WGS sequence"/>
</dbReference>
<sequence>ITPFKAALGDFYLTQGRFPTEDEFADVFADLEDTSIAPQIEVEPDTGVIVLYVKHEKLGDNNRVYFTPSTEDGTVQWSCRADFDSPVIRQACQ</sequence>
<name>A0A937W149_UNCTE</name>
<reference evidence="2" key="1">
    <citation type="submission" date="2019-03" db="EMBL/GenBank/DDBJ databases">
        <title>Lake Tanganyika Metagenome-Assembled Genomes (MAGs).</title>
        <authorList>
            <person name="Tran P."/>
        </authorList>
    </citation>
    <scope>NUCLEOTIDE SEQUENCE</scope>
    <source>
        <strain evidence="2">K_DeepCast_65m_m2_066</strain>
    </source>
</reference>
<proteinExistence type="inferred from homology"/>
<gene>
    <name evidence="2" type="ORF">FJZ47_14010</name>
</gene>
<feature type="non-terminal residue" evidence="2">
    <location>
        <position position="1"/>
    </location>
</feature>
<dbReference type="EMBL" id="VGLS01000432">
    <property type="protein sequence ID" value="MBM3224901.1"/>
    <property type="molecule type" value="Genomic_DNA"/>
</dbReference>
<evidence type="ECO:0000256" key="1">
    <source>
        <dbReference type="ARBA" id="ARBA00005233"/>
    </source>
</evidence>
<protein>
    <submittedName>
        <fullName evidence="2">Uncharacterized protein</fullName>
    </submittedName>
</protein>
<accession>A0A937W149</accession>
<dbReference type="GO" id="GO:0007155">
    <property type="term" value="P:cell adhesion"/>
    <property type="evidence" value="ECO:0007669"/>
    <property type="project" value="InterPro"/>
</dbReference>
<evidence type="ECO:0000313" key="3">
    <source>
        <dbReference type="Proteomes" id="UP000712673"/>
    </source>
</evidence>
<organism evidence="2 3">
    <name type="scientific">Tectimicrobiota bacterium</name>
    <dbReference type="NCBI Taxonomy" id="2528274"/>
    <lineage>
        <taxon>Bacteria</taxon>
        <taxon>Pseudomonadati</taxon>
        <taxon>Nitrospinota/Tectimicrobiota group</taxon>
        <taxon>Candidatus Tectimicrobiota</taxon>
    </lineage>
</organism>